<keyword evidence="4" id="KW-1185">Reference proteome</keyword>
<name>A0A5C3KW32_COPMA</name>
<gene>
    <name evidence="3" type="ORF">FA15DRAFT_640498</name>
</gene>
<dbReference type="STRING" id="230819.A0A5C3KW32"/>
<protein>
    <recommendedName>
        <fullName evidence="5">Meiotic sister chromatid recombination protein 1</fullName>
    </recommendedName>
</protein>
<evidence type="ECO:0008006" key="5">
    <source>
        <dbReference type="Google" id="ProtNLM"/>
    </source>
</evidence>
<accession>A0A5C3KW32</accession>
<dbReference type="Pfam" id="PF10281">
    <property type="entry name" value="Ish1"/>
    <property type="match status" value="6"/>
</dbReference>
<dbReference type="InterPro" id="IPR018803">
    <property type="entry name" value="Ish1/Msc1-like"/>
</dbReference>
<sequence>MRLTALYVGLSLALAAQANWFGGDSHSTNTGVQPYSTWSASQLRDWLDIHSIPAPSTAKTEHDLRDLVEENWNTVSTWTYDQYASAQKAFTDLRDTSFDKWDESQLRQFLLEQGVVAPKGPKEKLVLMAKERYRAYTNAANQFGAKTEQVSQSLASAAAQATNNVARVFDETKDYVYSTWDENQLRSWLEKEGLLKTKEQKKKDELLGMVHHAWGRIADPVWNAWSDSYMHHWLEAHNIVKSEPKNTREYLVKQMQQYYYTTNDRIWNSWSDSQLKQWLVDRGIVKSDAEVSREKMLTMVQDNYLTAKDTFWNAWTDNQLHTWLVDNGYLRTDAQKKRDELIKLAEEKYSDVNAKTASYLVWPDARLRAYLREHGLSEEFVPGDRPGLLQETRIRWVQAEHGADSILEKVRELVNNGAHKVEDVLANVLNILTTGLVDVRRNVHEDFGAAKEGYDDIKRRTDQEYEHAKRSGEKGYAQAKRSGEKGYDQARARAADSGDWAEEKWEDAREYTGEKVKKAGKKIKGEL</sequence>
<feature type="compositionally biased region" description="Basic and acidic residues" evidence="1">
    <location>
        <begin position="481"/>
        <end position="527"/>
    </location>
</feature>
<evidence type="ECO:0000256" key="2">
    <source>
        <dbReference type="SAM" id="SignalP"/>
    </source>
</evidence>
<dbReference type="OrthoDB" id="2527403at2759"/>
<dbReference type="Proteomes" id="UP000307440">
    <property type="component" value="Unassembled WGS sequence"/>
</dbReference>
<dbReference type="AlphaFoldDB" id="A0A5C3KW32"/>
<feature type="signal peptide" evidence="2">
    <location>
        <begin position="1"/>
        <end position="18"/>
    </location>
</feature>
<proteinExistence type="predicted"/>
<feature type="chain" id="PRO_5022726342" description="Meiotic sister chromatid recombination protein 1" evidence="2">
    <location>
        <begin position="19"/>
        <end position="527"/>
    </location>
</feature>
<organism evidence="3 4">
    <name type="scientific">Coprinopsis marcescibilis</name>
    <name type="common">Agaric fungus</name>
    <name type="synonym">Psathyrella marcescibilis</name>
    <dbReference type="NCBI Taxonomy" id="230819"/>
    <lineage>
        <taxon>Eukaryota</taxon>
        <taxon>Fungi</taxon>
        <taxon>Dikarya</taxon>
        <taxon>Basidiomycota</taxon>
        <taxon>Agaricomycotina</taxon>
        <taxon>Agaricomycetes</taxon>
        <taxon>Agaricomycetidae</taxon>
        <taxon>Agaricales</taxon>
        <taxon>Agaricineae</taxon>
        <taxon>Psathyrellaceae</taxon>
        <taxon>Coprinopsis</taxon>
    </lineage>
</organism>
<reference evidence="3 4" key="1">
    <citation type="journal article" date="2019" name="Nat. Ecol. Evol.">
        <title>Megaphylogeny resolves global patterns of mushroom evolution.</title>
        <authorList>
            <person name="Varga T."/>
            <person name="Krizsan K."/>
            <person name="Foldi C."/>
            <person name="Dima B."/>
            <person name="Sanchez-Garcia M."/>
            <person name="Sanchez-Ramirez S."/>
            <person name="Szollosi G.J."/>
            <person name="Szarkandi J.G."/>
            <person name="Papp V."/>
            <person name="Albert L."/>
            <person name="Andreopoulos W."/>
            <person name="Angelini C."/>
            <person name="Antonin V."/>
            <person name="Barry K.W."/>
            <person name="Bougher N.L."/>
            <person name="Buchanan P."/>
            <person name="Buyck B."/>
            <person name="Bense V."/>
            <person name="Catcheside P."/>
            <person name="Chovatia M."/>
            <person name="Cooper J."/>
            <person name="Damon W."/>
            <person name="Desjardin D."/>
            <person name="Finy P."/>
            <person name="Geml J."/>
            <person name="Haridas S."/>
            <person name="Hughes K."/>
            <person name="Justo A."/>
            <person name="Karasinski D."/>
            <person name="Kautmanova I."/>
            <person name="Kiss B."/>
            <person name="Kocsube S."/>
            <person name="Kotiranta H."/>
            <person name="LaButti K.M."/>
            <person name="Lechner B.E."/>
            <person name="Liimatainen K."/>
            <person name="Lipzen A."/>
            <person name="Lukacs Z."/>
            <person name="Mihaltcheva S."/>
            <person name="Morgado L.N."/>
            <person name="Niskanen T."/>
            <person name="Noordeloos M.E."/>
            <person name="Ohm R.A."/>
            <person name="Ortiz-Santana B."/>
            <person name="Ovrebo C."/>
            <person name="Racz N."/>
            <person name="Riley R."/>
            <person name="Savchenko A."/>
            <person name="Shiryaev A."/>
            <person name="Soop K."/>
            <person name="Spirin V."/>
            <person name="Szebenyi C."/>
            <person name="Tomsovsky M."/>
            <person name="Tulloss R.E."/>
            <person name="Uehling J."/>
            <person name="Grigoriev I.V."/>
            <person name="Vagvolgyi C."/>
            <person name="Papp T."/>
            <person name="Martin F.M."/>
            <person name="Miettinen O."/>
            <person name="Hibbett D.S."/>
            <person name="Nagy L.G."/>
        </authorList>
    </citation>
    <scope>NUCLEOTIDE SEQUENCE [LARGE SCALE GENOMIC DNA]</scope>
    <source>
        <strain evidence="3 4">CBS 121175</strain>
    </source>
</reference>
<feature type="region of interest" description="Disordered" evidence="1">
    <location>
        <begin position="465"/>
        <end position="527"/>
    </location>
</feature>
<dbReference type="EMBL" id="ML210193">
    <property type="protein sequence ID" value="TFK24859.1"/>
    <property type="molecule type" value="Genomic_DNA"/>
</dbReference>
<evidence type="ECO:0000313" key="3">
    <source>
        <dbReference type="EMBL" id="TFK24859.1"/>
    </source>
</evidence>
<keyword evidence="2" id="KW-0732">Signal</keyword>
<evidence type="ECO:0000256" key="1">
    <source>
        <dbReference type="SAM" id="MobiDB-lite"/>
    </source>
</evidence>
<evidence type="ECO:0000313" key="4">
    <source>
        <dbReference type="Proteomes" id="UP000307440"/>
    </source>
</evidence>